<name>A0A1H6HLS7_9FLAO</name>
<dbReference type="Proteomes" id="UP000198555">
    <property type="component" value="Unassembled WGS sequence"/>
</dbReference>
<dbReference type="InterPro" id="IPR011330">
    <property type="entry name" value="Glyco_hydro/deAcase_b/a-brl"/>
</dbReference>
<dbReference type="SUPFAM" id="SSF88713">
    <property type="entry name" value="Glycoside hydrolase/deacetylase"/>
    <property type="match status" value="1"/>
</dbReference>
<dbReference type="STRING" id="420404.SAMN05421793_101102"/>
<organism evidence="1 2">
    <name type="scientific">Epilithonimonas hominis</name>
    <dbReference type="NCBI Taxonomy" id="420404"/>
    <lineage>
        <taxon>Bacteria</taxon>
        <taxon>Pseudomonadati</taxon>
        <taxon>Bacteroidota</taxon>
        <taxon>Flavobacteriia</taxon>
        <taxon>Flavobacteriales</taxon>
        <taxon>Weeksellaceae</taxon>
        <taxon>Chryseobacterium group</taxon>
        <taxon>Epilithonimonas</taxon>
    </lineage>
</organism>
<evidence type="ECO:0008006" key="3">
    <source>
        <dbReference type="Google" id="ProtNLM"/>
    </source>
</evidence>
<dbReference type="AlphaFoldDB" id="A0A1H6HLS7"/>
<dbReference type="EMBL" id="FNWX01000001">
    <property type="protein sequence ID" value="SEH36777.1"/>
    <property type="molecule type" value="Genomic_DNA"/>
</dbReference>
<keyword evidence="2" id="KW-1185">Reference proteome</keyword>
<evidence type="ECO:0000313" key="2">
    <source>
        <dbReference type="Proteomes" id="UP000198555"/>
    </source>
</evidence>
<dbReference type="GO" id="GO:0005975">
    <property type="term" value="P:carbohydrate metabolic process"/>
    <property type="evidence" value="ECO:0007669"/>
    <property type="project" value="InterPro"/>
</dbReference>
<accession>A0A1H6HLS7</accession>
<proteinExistence type="predicted"/>
<dbReference type="RefSeq" id="WP_089767670.1">
    <property type="nucleotide sequence ID" value="NZ_FNWX01000001.1"/>
</dbReference>
<sequence>MVLLTFNVNIYENGVVLNQKHNQDSLIKAIEEKAEVLLLLLELHEFQATFFIEISIAERLEKLLKKISFNGHEIALYNINSTVDFTEITKQNIEDILDKPIRGLRQKQHQFSYQEIQKMEFKYVSEIDESSINFLWRKLTSRTYLHIENDVNVIPESQSPYSQLPFNDYVLQVTPMKYYENMLLESLKNNDYVMIYANAWQLFSSSESPFKLPFYKKINNGRKFEDRLEQLFQFIDENEIAVARMKDYLF</sequence>
<gene>
    <name evidence="1" type="ORF">SAMN05421793_101102</name>
</gene>
<protein>
    <recommendedName>
        <fullName evidence="3">Polysaccharide deacetylase</fullName>
    </recommendedName>
</protein>
<reference evidence="2" key="1">
    <citation type="submission" date="2016-10" db="EMBL/GenBank/DDBJ databases">
        <authorList>
            <person name="Varghese N."/>
            <person name="Submissions S."/>
        </authorList>
    </citation>
    <scope>NUCLEOTIDE SEQUENCE [LARGE SCALE GENOMIC DNA]</scope>
    <source>
        <strain evidence="2">DSM 19326</strain>
    </source>
</reference>
<dbReference type="Gene3D" id="3.20.20.370">
    <property type="entry name" value="Glycoside hydrolase/deacetylase"/>
    <property type="match status" value="1"/>
</dbReference>
<evidence type="ECO:0000313" key="1">
    <source>
        <dbReference type="EMBL" id="SEH36777.1"/>
    </source>
</evidence>